<keyword evidence="1" id="KW-0732">Signal</keyword>
<evidence type="ECO:0000313" key="3">
    <source>
        <dbReference type="Proteomes" id="UP000594454"/>
    </source>
</evidence>
<organism evidence="2 3">
    <name type="scientific">Hermetia illucens</name>
    <name type="common">Black soldier fly</name>
    <dbReference type="NCBI Taxonomy" id="343691"/>
    <lineage>
        <taxon>Eukaryota</taxon>
        <taxon>Metazoa</taxon>
        <taxon>Ecdysozoa</taxon>
        <taxon>Arthropoda</taxon>
        <taxon>Hexapoda</taxon>
        <taxon>Insecta</taxon>
        <taxon>Pterygota</taxon>
        <taxon>Neoptera</taxon>
        <taxon>Endopterygota</taxon>
        <taxon>Diptera</taxon>
        <taxon>Brachycera</taxon>
        <taxon>Stratiomyomorpha</taxon>
        <taxon>Stratiomyidae</taxon>
        <taxon>Hermetiinae</taxon>
        <taxon>Hermetia</taxon>
    </lineage>
</organism>
<evidence type="ECO:0000313" key="2">
    <source>
        <dbReference type="EMBL" id="CAD7080537.1"/>
    </source>
</evidence>
<feature type="chain" id="PRO_5030733522" evidence="1">
    <location>
        <begin position="28"/>
        <end position="77"/>
    </location>
</feature>
<name>A0A7R8UGP5_HERIL</name>
<feature type="signal peptide" evidence="1">
    <location>
        <begin position="1"/>
        <end position="27"/>
    </location>
</feature>
<dbReference type="EMBL" id="LR899010">
    <property type="protein sequence ID" value="CAD7080537.1"/>
    <property type="molecule type" value="Genomic_DNA"/>
</dbReference>
<gene>
    <name evidence="2" type="ORF">HERILL_LOCUS3686</name>
</gene>
<dbReference type="AlphaFoldDB" id="A0A7R8UGP5"/>
<evidence type="ECO:0000256" key="1">
    <source>
        <dbReference type="SAM" id="SignalP"/>
    </source>
</evidence>
<reference evidence="2 3" key="1">
    <citation type="submission" date="2020-11" db="EMBL/GenBank/DDBJ databases">
        <authorList>
            <person name="Wallbank WR R."/>
            <person name="Pardo Diaz C."/>
            <person name="Kozak K."/>
            <person name="Martin S."/>
            <person name="Jiggins C."/>
            <person name="Moest M."/>
            <person name="Warren A I."/>
            <person name="Generalovic N T."/>
            <person name="Byers J.R.P. K."/>
            <person name="Montejo-Kovacevich G."/>
            <person name="Yen C E."/>
        </authorList>
    </citation>
    <scope>NUCLEOTIDE SEQUENCE [LARGE SCALE GENOMIC DNA]</scope>
</reference>
<proteinExistence type="predicted"/>
<accession>A0A7R8UGP5</accession>
<dbReference type="InParanoid" id="A0A7R8UGP5"/>
<protein>
    <submittedName>
        <fullName evidence="2">Uncharacterized protein</fullName>
    </submittedName>
</protein>
<sequence>MARFDRSVNLLMISLLLLTFVAITTFSSPIDVNPSGVEIASGNLIEGVNSPDSILEVKKGNKNADLFWKLITASKIL</sequence>
<dbReference type="Proteomes" id="UP000594454">
    <property type="component" value="Chromosome 2"/>
</dbReference>
<keyword evidence="3" id="KW-1185">Reference proteome</keyword>